<evidence type="ECO:0000313" key="1">
    <source>
        <dbReference type="EMBL" id="MES1918260.1"/>
    </source>
</evidence>
<dbReference type="Proteomes" id="UP001439008">
    <property type="component" value="Unassembled WGS sequence"/>
</dbReference>
<proteinExistence type="predicted"/>
<name>A0ABV2AEZ4_9EUKA</name>
<dbReference type="EMBL" id="JBDODL010000034">
    <property type="protein sequence ID" value="MES1918260.1"/>
    <property type="molecule type" value="Genomic_DNA"/>
</dbReference>
<evidence type="ECO:0000313" key="2">
    <source>
        <dbReference type="Proteomes" id="UP001439008"/>
    </source>
</evidence>
<keyword evidence="2" id="KW-1185">Reference proteome</keyword>
<accession>A0ABV2AEZ4</accession>
<comment type="caution">
    <text evidence="1">The sequence shown here is derived from an EMBL/GenBank/DDBJ whole genome shotgun (WGS) entry which is preliminary data.</text>
</comment>
<reference evidence="1 2" key="1">
    <citation type="journal article" date="2024" name="BMC Biol.">
        <title>Comparative genomics of Ascetosporea gives new insight into the evolutionary basis for animal parasitism in Rhizaria.</title>
        <authorList>
            <person name="Hiltunen Thoren M."/>
            <person name="Onut-Brannstrom I."/>
            <person name="Alfjorden A."/>
            <person name="Peckova H."/>
            <person name="Swords F."/>
            <person name="Hooper C."/>
            <person name="Holzer A.S."/>
            <person name="Bass D."/>
            <person name="Burki F."/>
        </authorList>
    </citation>
    <scope>NUCLEOTIDE SEQUENCE [LARGE SCALE GENOMIC DNA]</scope>
    <source>
        <strain evidence="1">20-A016</strain>
    </source>
</reference>
<sequence>MTMEDSSKSDKNDICRLLNMHENKIPNDLIDTNNNLGDLINLKKTELQSKDENLEFKVYNFSVRRMACFNDKDQKAYMPQTNRDAFLKHPMLKKLQDCYSVLEIFDKSLNKVVATFTLEGYMGCNESLVSKVFSVTLDKF</sequence>
<protein>
    <submittedName>
        <fullName evidence="1">Uncharacterized protein</fullName>
    </submittedName>
</protein>
<organism evidence="1 2">
    <name type="scientific">Bonamia ostreae</name>
    <dbReference type="NCBI Taxonomy" id="126728"/>
    <lineage>
        <taxon>Eukaryota</taxon>
        <taxon>Sar</taxon>
        <taxon>Rhizaria</taxon>
        <taxon>Endomyxa</taxon>
        <taxon>Ascetosporea</taxon>
        <taxon>Haplosporida</taxon>
        <taxon>Bonamia</taxon>
    </lineage>
</organism>
<gene>
    <name evidence="1" type="ORF">MHBO_000254</name>
</gene>